<keyword evidence="7" id="KW-1185">Reference proteome</keyword>
<dbReference type="InterPro" id="IPR039425">
    <property type="entry name" value="RNA_pol_sigma-70-like"/>
</dbReference>
<comment type="caution">
    <text evidence="6">The sequence shown here is derived from an EMBL/GenBank/DDBJ whole genome shotgun (WGS) entry which is preliminary data.</text>
</comment>
<name>A0ABP8M5G8_9BACT</name>
<keyword evidence="2" id="KW-0805">Transcription regulation</keyword>
<dbReference type="InterPro" id="IPR014331">
    <property type="entry name" value="RNA_pol_sigma70_ECF_RHOBA"/>
</dbReference>
<dbReference type="InterPro" id="IPR013325">
    <property type="entry name" value="RNA_pol_sigma_r2"/>
</dbReference>
<gene>
    <name evidence="6" type="ORF">GCM10023156_01370</name>
</gene>
<dbReference type="PANTHER" id="PTHR43133:SF51">
    <property type="entry name" value="RNA POLYMERASE SIGMA FACTOR"/>
    <property type="match status" value="1"/>
</dbReference>
<proteinExistence type="inferred from homology"/>
<dbReference type="NCBIfam" id="TIGR02937">
    <property type="entry name" value="sigma70-ECF"/>
    <property type="match status" value="1"/>
</dbReference>
<evidence type="ECO:0000256" key="4">
    <source>
        <dbReference type="ARBA" id="ARBA00023163"/>
    </source>
</evidence>
<keyword evidence="4" id="KW-0804">Transcription</keyword>
<dbReference type="Gene3D" id="1.10.1740.10">
    <property type="match status" value="1"/>
</dbReference>
<dbReference type="SUPFAM" id="SSF88946">
    <property type="entry name" value="Sigma2 domain of RNA polymerase sigma factors"/>
    <property type="match status" value="1"/>
</dbReference>
<keyword evidence="3" id="KW-0731">Sigma factor</keyword>
<evidence type="ECO:0000313" key="6">
    <source>
        <dbReference type="EMBL" id="GAA4443795.1"/>
    </source>
</evidence>
<dbReference type="NCBIfam" id="TIGR02989">
    <property type="entry name" value="Sig-70_gvs1"/>
    <property type="match status" value="1"/>
</dbReference>
<dbReference type="PANTHER" id="PTHR43133">
    <property type="entry name" value="RNA POLYMERASE ECF-TYPE SIGMA FACTO"/>
    <property type="match status" value="1"/>
</dbReference>
<evidence type="ECO:0000259" key="5">
    <source>
        <dbReference type="Pfam" id="PF04542"/>
    </source>
</evidence>
<evidence type="ECO:0000256" key="1">
    <source>
        <dbReference type="ARBA" id="ARBA00010641"/>
    </source>
</evidence>
<dbReference type="Gene3D" id="1.10.10.10">
    <property type="entry name" value="Winged helix-like DNA-binding domain superfamily/Winged helix DNA-binding domain"/>
    <property type="match status" value="1"/>
</dbReference>
<sequence>MGARGEADEGFIKAYAAAQGPLLQFILSMIPRLKDAEDILQETAITLWKKREEFDPNKGSFVAWGCGVARFKVLDHLRKRSPQFTLNEVVSEKLVDIAIQAASDLEARQRRIHALEQCLKKLPETERLLVEEHYRQLRSIHDIARSEGKGLSTIYERLQRVRARLGRCVKRQLEMGAV</sequence>
<dbReference type="InterPro" id="IPR014284">
    <property type="entry name" value="RNA_pol_sigma-70_dom"/>
</dbReference>
<protein>
    <submittedName>
        <fullName evidence="6">Sigma-70 family RNA polymerase sigma factor</fullName>
    </submittedName>
</protein>
<dbReference type="Pfam" id="PF04542">
    <property type="entry name" value="Sigma70_r2"/>
    <property type="match status" value="1"/>
</dbReference>
<feature type="domain" description="RNA polymerase sigma-70 region 2" evidence="5">
    <location>
        <begin position="17"/>
        <end position="81"/>
    </location>
</feature>
<dbReference type="Proteomes" id="UP001500840">
    <property type="component" value="Unassembled WGS sequence"/>
</dbReference>
<dbReference type="InterPro" id="IPR007627">
    <property type="entry name" value="RNA_pol_sigma70_r2"/>
</dbReference>
<reference evidence="7" key="1">
    <citation type="journal article" date="2019" name="Int. J. Syst. Evol. Microbiol.">
        <title>The Global Catalogue of Microorganisms (GCM) 10K type strain sequencing project: providing services to taxonomists for standard genome sequencing and annotation.</title>
        <authorList>
            <consortium name="The Broad Institute Genomics Platform"/>
            <consortium name="The Broad Institute Genome Sequencing Center for Infectious Disease"/>
            <person name="Wu L."/>
            <person name="Ma J."/>
        </authorList>
    </citation>
    <scope>NUCLEOTIDE SEQUENCE [LARGE SCALE GENOMIC DNA]</scope>
    <source>
        <strain evidence="7">JCM 17759</strain>
    </source>
</reference>
<organism evidence="6 7">
    <name type="scientific">Novipirellula rosea</name>
    <dbReference type="NCBI Taxonomy" id="1031540"/>
    <lineage>
        <taxon>Bacteria</taxon>
        <taxon>Pseudomonadati</taxon>
        <taxon>Planctomycetota</taxon>
        <taxon>Planctomycetia</taxon>
        <taxon>Pirellulales</taxon>
        <taxon>Pirellulaceae</taxon>
        <taxon>Novipirellula</taxon>
    </lineage>
</organism>
<comment type="similarity">
    <text evidence="1">Belongs to the sigma-70 factor family. ECF subfamily.</text>
</comment>
<dbReference type="RefSeq" id="WP_339946780.1">
    <property type="nucleotide sequence ID" value="NZ_BAABGA010000005.1"/>
</dbReference>
<dbReference type="EMBL" id="BAABGA010000005">
    <property type="protein sequence ID" value="GAA4443795.1"/>
    <property type="molecule type" value="Genomic_DNA"/>
</dbReference>
<dbReference type="SUPFAM" id="SSF88659">
    <property type="entry name" value="Sigma3 and sigma4 domains of RNA polymerase sigma factors"/>
    <property type="match status" value="1"/>
</dbReference>
<evidence type="ECO:0000256" key="3">
    <source>
        <dbReference type="ARBA" id="ARBA00023082"/>
    </source>
</evidence>
<accession>A0ABP8M5G8</accession>
<evidence type="ECO:0000256" key="2">
    <source>
        <dbReference type="ARBA" id="ARBA00023015"/>
    </source>
</evidence>
<dbReference type="InterPro" id="IPR013324">
    <property type="entry name" value="RNA_pol_sigma_r3/r4-like"/>
</dbReference>
<evidence type="ECO:0000313" key="7">
    <source>
        <dbReference type="Proteomes" id="UP001500840"/>
    </source>
</evidence>
<dbReference type="InterPro" id="IPR036388">
    <property type="entry name" value="WH-like_DNA-bd_sf"/>
</dbReference>